<dbReference type="PANTHER" id="PTHR43433">
    <property type="entry name" value="HYDROLASE, ALPHA/BETA FOLD FAMILY PROTEIN"/>
    <property type="match status" value="1"/>
</dbReference>
<feature type="domain" description="AB hydrolase-1" evidence="2">
    <location>
        <begin position="16"/>
        <end position="121"/>
    </location>
</feature>
<evidence type="ECO:0000259" key="2">
    <source>
        <dbReference type="Pfam" id="PF00561"/>
    </source>
</evidence>
<dbReference type="InterPro" id="IPR000639">
    <property type="entry name" value="Epox_hydrolase-like"/>
</dbReference>
<name>A0A558CXW7_9PSEU</name>
<dbReference type="GO" id="GO:0004806">
    <property type="term" value="F:triacylglycerol lipase activity"/>
    <property type="evidence" value="ECO:0007669"/>
    <property type="project" value="TreeGrafter"/>
</dbReference>
<gene>
    <name evidence="3" type="ORF">FNH05_11585</name>
</gene>
<dbReference type="AlphaFoldDB" id="A0A558CXW7"/>
<dbReference type="InterPro" id="IPR029058">
    <property type="entry name" value="AB_hydrolase_fold"/>
</dbReference>
<dbReference type="EMBL" id="VJWX01000086">
    <property type="protein sequence ID" value="TVT53605.1"/>
    <property type="molecule type" value="Genomic_DNA"/>
</dbReference>
<dbReference type="RefSeq" id="WP_144587359.1">
    <property type="nucleotide sequence ID" value="NZ_VJWX01000086.1"/>
</dbReference>
<dbReference type="PANTHER" id="PTHR43433:SF5">
    <property type="entry name" value="AB HYDROLASE-1 DOMAIN-CONTAINING PROTEIN"/>
    <property type="match status" value="1"/>
</dbReference>
<dbReference type="InterPro" id="IPR050471">
    <property type="entry name" value="AB_hydrolase"/>
</dbReference>
<evidence type="ECO:0000256" key="1">
    <source>
        <dbReference type="ARBA" id="ARBA00022559"/>
    </source>
</evidence>
<protein>
    <submittedName>
        <fullName evidence="3">Alpha/beta hydrolase</fullName>
    </submittedName>
</protein>
<dbReference type="Pfam" id="PF00561">
    <property type="entry name" value="Abhydrolase_1"/>
    <property type="match status" value="1"/>
</dbReference>
<keyword evidence="3" id="KW-0378">Hydrolase</keyword>
<reference evidence="3 4" key="1">
    <citation type="submission" date="2019-07" db="EMBL/GenBank/DDBJ databases">
        <authorList>
            <person name="Duangmal K."/>
            <person name="Teo W.F.A."/>
        </authorList>
    </citation>
    <scope>NUCLEOTIDE SEQUENCE [LARGE SCALE GENOMIC DNA]</scope>
    <source>
        <strain evidence="3 4">TBRC 6029</strain>
    </source>
</reference>
<dbReference type="SUPFAM" id="SSF53474">
    <property type="entry name" value="alpha/beta-Hydrolases"/>
    <property type="match status" value="1"/>
</dbReference>
<dbReference type="Proteomes" id="UP000320011">
    <property type="component" value="Unassembled WGS sequence"/>
</dbReference>
<dbReference type="PRINTS" id="PR00412">
    <property type="entry name" value="EPOXHYDRLASE"/>
</dbReference>
<dbReference type="PRINTS" id="PR00111">
    <property type="entry name" value="ABHYDROLASE"/>
</dbReference>
<dbReference type="InterPro" id="IPR000073">
    <property type="entry name" value="AB_hydrolase_1"/>
</dbReference>
<reference evidence="3 4" key="2">
    <citation type="submission" date="2019-08" db="EMBL/GenBank/DDBJ databases">
        <title>Amycolatopsis acidicola sp. nov., isolated from peat swamp forest soil.</title>
        <authorList>
            <person name="Srisuk N."/>
        </authorList>
    </citation>
    <scope>NUCLEOTIDE SEQUENCE [LARGE SCALE GENOMIC DNA]</scope>
    <source>
        <strain evidence="3 4">TBRC 6029</strain>
    </source>
</reference>
<proteinExistence type="predicted"/>
<accession>A0A558CXW7</accession>
<evidence type="ECO:0000313" key="3">
    <source>
        <dbReference type="EMBL" id="TVT53605.1"/>
    </source>
</evidence>
<keyword evidence="1" id="KW-0575">Peroxidase</keyword>
<sequence>MAKVNGLAYEEAGSGPAVVLVHAGVGDRRMWEHQFAALSRRYRVIRYDWRGRGESDDATGEVTHYRDLLGLLDALDVRRAALVGCSMGGSYALEAALAEPDRVSALALISSGLSGHEWPPEFHALVAERVHGCVPEERLRRYALGDAEVDPADVAAMAEAQGRLTVVGPDRDPADLDPRVWRLALDMLRLVFRREWSGPRVLERHSSPGSRLGEVAAPTLVINGLSDVPAIQAVSDLLSAGIPGARRIDLPDTGHLPPVERAAEVTEALTRFLAAEHSG</sequence>
<dbReference type="GO" id="GO:0046503">
    <property type="term" value="P:glycerolipid catabolic process"/>
    <property type="evidence" value="ECO:0007669"/>
    <property type="project" value="TreeGrafter"/>
</dbReference>
<keyword evidence="4" id="KW-1185">Reference proteome</keyword>
<organism evidence="3 4">
    <name type="scientific">Amycolatopsis rhizosphaerae</name>
    <dbReference type="NCBI Taxonomy" id="2053003"/>
    <lineage>
        <taxon>Bacteria</taxon>
        <taxon>Bacillati</taxon>
        <taxon>Actinomycetota</taxon>
        <taxon>Actinomycetes</taxon>
        <taxon>Pseudonocardiales</taxon>
        <taxon>Pseudonocardiaceae</taxon>
        <taxon>Amycolatopsis</taxon>
    </lineage>
</organism>
<dbReference type="GO" id="GO:0004601">
    <property type="term" value="F:peroxidase activity"/>
    <property type="evidence" value="ECO:0007669"/>
    <property type="project" value="UniProtKB-KW"/>
</dbReference>
<keyword evidence="1" id="KW-0560">Oxidoreductase</keyword>
<evidence type="ECO:0000313" key="4">
    <source>
        <dbReference type="Proteomes" id="UP000320011"/>
    </source>
</evidence>
<dbReference type="OrthoDB" id="495620at2"/>
<dbReference type="Gene3D" id="3.40.50.1820">
    <property type="entry name" value="alpha/beta hydrolase"/>
    <property type="match status" value="1"/>
</dbReference>
<comment type="caution">
    <text evidence="3">The sequence shown here is derived from an EMBL/GenBank/DDBJ whole genome shotgun (WGS) entry which is preliminary data.</text>
</comment>